<feature type="transmembrane region" description="Helical" evidence="1">
    <location>
        <begin position="13"/>
        <end position="36"/>
    </location>
</feature>
<feature type="transmembrane region" description="Helical" evidence="1">
    <location>
        <begin position="311"/>
        <end position="327"/>
    </location>
</feature>
<feature type="transmembrane region" description="Helical" evidence="1">
    <location>
        <begin position="57"/>
        <end position="77"/>
    </location>
</feature>
<evidence type="ECO:0000259" key="2">
    <source>
        <dbReference type="Pfam" id="PF01757"/>
    </source>
</evidence>
<evidence type="ECO:0000313" key="4">
    <source>
        <dbReference type="EMBL" id="NGN83879.1"/>
    </source>
</evidence>
<dbReference type="Pfam" id="PF19040">
    <property type="entry name" value="SGNH"/>
    <property type="match status" value="1"/>
</dbReference>
<accession>A0ABX0DAD2</accession>
<gene>
    <name evidence="4" type="ORF">G6N77_10465</name>
</gene>
<name>A0ABX0DAD2_9MICC</name>
<dbReference type="PANTHER" id="PTHR23028">
    <property type="entry name" value="ACETYLTRANSFERASE"/>
    <property type="match status" value="1"/>
</dbReference>
<sequence length="674" mass="72578">MAVVLYHLWPKRITGGFVGVDVFFVISGFLITGHMYRELMANSGLSLVKFWGRRIRRLLPAAFVVLLLSLAAVYLWVPATLWESTARQVGSSALYVQNWVLAADSVDYSALNADATVAQHYWSLSIEEQFYISWPLIMVALLWIVRRLARRVPTLSQSPRATLIAGLTAIGGASLAYSIHETSVNPAAAYFLTPTRVWEFAAGALVALVFLDRQFSGPLATALAWTGLGGILVSALLYSSDTPFPGYTALLPVVGTALLLCCSGTTSTASPAWLLSRRSATFVGDISYAVYLWHWPLIIVVPYALQTDLNWELKLGILGLSILLSWLTKLFIEDPFRKGPWLRGSVRAYSFAAIGMMVVTGLCFGLTTLANAPAHVDPALAASSCYGPGALNPANSCGSVLGTDAPNPTAVEVSNENTNPLYRGCQASYGGSELVSCDLGVPAASARATVAMVGDSHATAWYPAMDVLAKKHGWHVVTYAKASCPVTTALRVLSNEKNPENQSACHAWVLRLNDALKADHSISAIFTASYSSAYQFKSASGDPLKVPAVDGFTQMWAGWQAAGKKVVVFDDVPRTNGQFIPTCLSKNPGNAMNCALPVSQALPPSMNITKAAKQAAKDGVIGVELRREFCDTKWCYPVIGSVIVYRDYSHISAEYSRALVPYVDAQLGALKIGK</sequence>
<evidence type="ECO:0000259" key="3">
    <source>
        <dbReference type="Pfam" id="PF19040"/>
    </source>
</evidence>
<reference evidence="4 5" key="1">
    <citation type="submission" date="2020-02" db="EMBL/GenBank/DDBJ databases">
        <title>Genome sequence of the type strain DSM 27180 of Arthrobacter silviterrae.</title>
        <authorList>
            <person name="Gao J."/>
            <person name="Sun J."/>
        </authorList>
    </citation>
    <scope>NUCLEOTIDE SEQUENCE [LARGE SCALE GENOMIC DNA]</scope>
    <source>
        <strain evidence="4 5">DSM 27180</strain>
    </source>
</reference>
<evidence type="ECO:0000256" key="1">
    <source>
        <dbReference type="SAM" id="Phobius"/>
    </source>
</evidence>
<organism evidence="4 5">
    <name type="scientific">Arthrobacter silviterrae</name>
    <dbReference type="NCBI Taxonomy" id="2026658"/>
    <lineage>
        <taxon>Bacteria</taxon>
        <taxon>Bacillati</taxon>
        <taxon>Actinomycetota</taxon>
        <taxon>Actinomycetes</taxon>
        <taxon>Micrococcales</taxon>
        <taxon>Micrococcaceae</taxon>
        <taxon>Arthrobacter</taxon>
    </lineage>
</organism>
<dbReference type="Pfam" id="PF01757">
    <property type="entry name" value="Acyl_transf_3"/>
    <property type="match status" value="1"/>
</dbReference>
<dbReference type="InterPro" id="IPR050879">
    <property type="entry name" value="Acyltransferase_3"/>
</dbReference>
<keyword evidence="1" id="KW-1133">Transmembrane helix</keyword>
<proteinExistence type="predicted"/>
<dbReference type="InterPro" id="IPR002656">
    <property type="entry name" value="Acyl_transf_3_dom"/>
</dbReference>
<feature type="transmembrane region" description="Helical" evidence="1">
    <location>
        <begin position="250"/>
        <end position="274"/>
    </location>
</feature>
<evidence type="ECO:0000313" key="5">
    <source>
        <dbReference type="Proteomes" id="UP000479226"/>
    </source>
</evidence>
<comment type="caution">
    <text evidence="4">The sequence shown here is derived from an EMBL/GenBank/DDBJ whole genome shotgun (WGS) entry which is preliminary data.</text>
</comment>
<dbReference type="EMBL" id="JAAKZI010000016">
    <property type="protein sequence ID" value="NGN83879.1"/>
    <property type="molecule type" value="Genomic_DNA"/>
</dbReference>
<feature type="transmembrane region" description="Helical" evidence="1">
    <location>
        <begin position="191"/>
        <end position="211"/>
    </location>
</feature>
<keyword evidence="1" id="KW-0812">Transmembrane</keyword>
<protein>
    <submittedName>
        <fullName evidence="4">Acyltransferase</fullName>
    </submittedName>
</protein>
<keyword evidence="5" id="KW-1185">Reference proteome</keyword>
<feature type="transmembrane region" description="Helical" evidence="1">
    <location>
        <begin position="131"/>
        <end position="149"/>
    </location>
</feature>
<feature type="transmembrane region" description="Helical" evidence="1">
    <location>
        <begin position="218"/>
        <end position="238"/>
    </location>
</feature>
<keyword evidence="4" id="KW-0012">Acyltransferase</keyword>
<keyword evidence="4" id="KW-0808">Transferase</keyword>
<feature type="transmembrane region" description="Helical" evidence="1">
    <location>
        <begin position="161"/>
        <end position="179"/>
    </location>
</feature>
<feature type="domain" description="SGNH" evidence="3">
    <location>
        <begin position="435"/>
        <end position="663"/>
    </location>
</feature>
<feature type="transmembrane region" description="Helical" evidence="1">
    <location>
        <begin position="286"/>
        <end position="305"/>
    </location>
</feature>
<keyword evidence="1" id="KW-0472">Membrane</keyword>
<feature type="domain" description="Acyltransferase 3" evidence="2">
    <location>
        <begin position="7"/>
        <end position="328"/>
    </location>
</feature>
<dbReference type="Proteomes" id="UP000479226">
    <property type="component" value="Unassembled WGS sequence"/>
</dbReference>
<feature type="transmembrane region" description="Helical" evidence="1">
    <location>
        <begin position="348"/>
        <end position="370"/>
    </location>
</feature>
<dbReference type="PANTHER" id="PTHR23028:SF53">
    <property type="entry name" value="ACYL_TRANSF_3 DOMAIN-CONTAINING PROTEIN"/>
    <property type="match status" value="1"/>
</dbReference>
<dbReference type="GO" id="GO:0016746">
    <property type="term" value="F:acyltransferase activity"/>
    <property type="evidence" value="ECO:0007669"/>
    <property type="project" value="UniProtKB-KW"/>
</dbReference>
<dbReference type="InterPro" id="IPR043968">
    <property type="entry name" value="SGNH"/>
</dbReference>